<protein>
    <submittedName>
        <fullName evidence="2">Uncharacterized protein</fullName>
    </submittedName>
</protein>
<evidence type="ECO:0000313" key="2">
    <source>
        <dbReference type="EMBL" id="MFC3985481.1"/>
    </source>
</evidence>
<gene>
    <name evidence="2" type="ORF">ACFOYY_35495</name>
</gene>
<evidence type="ECO:0000256" key="1">
    <source>
        <dbReference type="SAM" id="MobiDB-lite"/>
    </source>
</evidence>
<reference evidence="3" key="1">
    <citation type="journal article" date="2019" name="Int. J. Syst. Evol. Microbiol.">
        <title>The Global Catalogue of Microorganisms (GCM) 10K type strain sequencing project: providing services to taxonomists for standard genome sequencing and annotation.</title>
        <authorList>
            <consortium name="The Broad Institute Genomics Platform"/>
            <consortium name="The Broad Institute Genome Sequencing Center for Infectious Disease"/>
            <person name="Wu L."/>
            <person name="Ma J."/>
        </authorList>
    </citation>
    <scope>NUCLEOTIDE SEQUENCE [LARGE SCALE GENOMIC DNA]</scope>
    <source>
        <strain evidence="3">TBRC 7912</strain>
    </source>
</reference>
<feature type="region of interest" description="Disordered" evidence="1">
    <location>
        <begin position="1"/>
        <end position="27"/>
    </location>
</feature>
<dbReference type="RefSeq" id="WP_386195593.1">
    <property type="nucleotide sequence ID" value="NZ_JBHSBC010000047.1"/>
</dbReference>
<feature type="compositionally biased region" description="Basic and acidic residues" evidence="1">
    <location>
        <begin position="17"/>
        <end position="27"/>
    </location>
</feature>
<keyword evidence="3" id="KW-1185">Reference proteome</keyword>
<organism evidence="2 3">
    <name type="scientific">Streptosporangium jomthongense</name>
    <dbReference type="NCBI Taxonomy" id="1193683"/>
    <lineage>
        <taxon>Bacteria</taxon>
        <taxon>Bacillati</taxon>
        <taxon>Actinomycetota</taxon>
        <taxon>Actinomycetes</taxon>
        <taxon>Streptosporangiales</taxon>
        <taxon>Streptosporangiaceae</taxon>
        <taxon>Streptosporangium</taxon>
    </lineage>
</organism>
<comment type="caution">
    <text evidence="2">The sequence shown here is derived from an EMBL/GenBank/DDBJ whole genome shotgun (WGS) entry which is preliminary data.</text>
</comment>
<proteinExistence type="predicted"/>
<sequence>MMRSEDIPQSVEVVESTAEKPVERDDYNNGNLRTFEVTWENGTVEHVAAHWVFHPAPDFSLTRSKGEHIQFTGWYDGKHRTALSIRPDRVRSIRDLGVLPPSPDKDSPQASDFGVRIPIPPEPVRIDHVEADEVVTTPAWNGGRPVRLAAVLGDCEDGVPVDHVQVRWESLDGCRRGVIDVPQDFQVTPWSVTPWGGA</sequence>
<accession>A0ABV8FC91</accession>
<evidence type="ECO:0000313" key="3">
    <source>
        <dbReference type="Proteomes" id="UP001595698"/>
    </source>
</evidence>
<feature type="region of interest" description="Disordered" evidence="1">
    <location>
        <begin position="96"/>
        <end position="116"/>
    </location>
</feature>
<dbReference type="EMBL" id="JBHSBC010000047">
    <property type="protein sequence ID" value="MFC3985481.1"/>
    <property type="molecule type" value="Genomic_DNA"/>
</dbReference>
<name>A0ABV8FC91_9ACTN</name>
<dbReference type="Proteomes" id="UP001595698">
    <property type="component" value="Unassembled WGS sequence"/>
</dbReference>